<gene>
    <name evidence="2" type="ORF">KSF_079220</name>
</gene>
<dbReference type="InterPro" id="IPR006311">
    <property type="entry name" value="TAT_signal"/>
</dbReference>
<proteinExistence type="predicted"/>
<dbReference type="InterPro" id="IPR015943">
    <property type="entry name" value="WD40/YVTN_repeat-like_dom_sf"/>
</dbReference>
<dbReference type="SUPFAM" id="SSF63829">
    <property type="entry name" value="Calcium-dependent phosphotriesterase"/>
    <property type="match status" value="1"/>
</dbReference>
<evidence type="ECO:0000313" key="3">
    <source>
        <dbReference type="Proteomes" id="UP000597444"/>
    </source>
</evidence>
<dbReference type="Gene3D" id="2.130.10.10">
    <property type="entry name" value="YVTN repeat-like/Quinoprotein amine dehydrogenase"/>
    <property type="match status" value="1"/>
</dbReference>
<feature type="chain" id="PRO_5035188571" evidence="1">
    <location>
        <begin position="34"/>
        <end position="411"/>
    </location>
</feature>
<keyword evidence="1" id="KW-0732">Signal</keyword>
<dbReference type="Pfam" id="PF24684">
    <property type="entry name" value="Vgb_lyase"/>
    <property type="match status" value="1"/>
</dbReference>
<evidence type="ECO:0000256" key="1">
    <source>
        <dbReference type="SAM" id="SignalP"/>
    </source>
</evidence>
<accession>A0A8J3ILL3</accession>
<dbReference type="Proteomes" id="UP000597444">
    <property type="component" value="Unassembled WGS sequence"/>
</dbReference>
<dbReference type="AlphaFoldDB" id="A0A8J3ILL3"/>
<protein>
    <submittedName>
        <fullName evidence="2">Uncharacterized protein</fullName>
    </submittedName>
</protein>
<feature type="signal peptide" evidence="1">
    <location>
        <begin position="1"/>
        <end position="33"/>
    </location>
</feature>
<sequence length="411" mass="44241">MKMKSNKMLMSRRKAIAGILATGAGLSINFATAPLSFASTFATAGTNPSPLKLKATIKNSQIVLKTGKIAGKKAKATLKNYTLKTNAQPAPFAATTTATFTAFPVTTTSNPRLGNMVKGDDGSSFFFVEEKANRIGKITTQGAITEYLLPLSDYDLHGIANGPDDTFWFTYSQHRGPAYIGKMIGASGQVTLYNVGSADDDLNLLDITRGPHDPLWFVGSELVGCIYPDGEYTLFHIDAIGTPGSIVTGSDGALWFTYDYHGDTYGVARITTSGDLTYYPMQDQTDDITAGDGNDLWFTQENTQRIGRLTTSGQLTQYQLSNVSTTVSAPSPRTIARVSSGTYAFAGSTAKLSSGGGAGPVYMGTINTSGNIKLYQQPDQNDFPRDAVYAGWANEVWYTTQSKIYKFRLDS</sequence>
<dbReference type="PROSITE" id="PS51318">
    <property type="entry name" value="TAT"/>
    <property type="match status" value="1"/>
</dbReference>
<comment type="caution">
    <text evidence="2">The sequence shown here is derived from an EMBL/GenBank/DDBJ whole genome shotgun (WGS) entry which is preliminary data.</text>
</comment>
<reference evidence="2" key="1">
    <citation type="submission" date="2020-10" db="EMBL/GenBank/DDBJ databases">
        <title>Taxonomic study of unclassified bacteria belonging to the class Ktedonobacteria.</title>
        <authorList>
            <person name="Yabe S."/>
            <person name="Wang C.M."/>
            <person name="Zheng Y."/>
            <person name="Sakai Y."/>
            <person name="Cavaletti L."/>
            <person name="Monciardini P."/>
            <person name="Donadio S."/>
        </authorList>
    </citation>
    <scope>NUCLEOTIDE SEQUENCE</scope>
    <source>
        <strain evidence="2">ID150040</strain>
    </source>
</reference>
<organism evidence="2 3">
    <name type="scientific">Reticulibacter mediterranei</name>
    <dbReference type="NCBI Taxonomy" id="2778369"/>
    <lineage>
        <taxon>Bacteria</taxon>
        <taxon>Bacillati</taxon>
        <taxon>Chloroflexota</taxon>
        <taxon>Ktedonobacteria</taxon>
        <taxon>Ktedonobacterales</taxon>
        <taxon>Reticulibacteraceae</taxon>
        <taxon>Reticulibacter</taxon>
    </lineage>
</organism>
<evidence type="ECO:0000313" key="2">
    <source>
        <dbReference type="EMBL" id="GHO97874.1"/>
    </source>
</evidence>
<dbReference type="EMBL" id="BNJK01000002">
    <property type="protein sequence ID" value="GHO97874.1"/>
    <property type="molecule type" value="Genomic_DNA"/>
</dbReference>
<name>A0A8J3ILL3_9CHLR</name>
<keyword evidence="3" id="KW-1185">Reference proteome</keyword>
<dbReference type="RefSeq" id="WP_220208647.1">
    <property type="nucleotide sequence ID" value="NZ_BNJK01000002.1"/>
</dbReference>